<evidence type="ECO:0000313" key="2">
    <source>
        <dbReference type="EMBL" id="KAJ1125500.1"/>
    </source>
</evidence>
<reference evidence="2" key="1">
    <citation type="journal article" date="2022" name="bioRxiv">
        <title>Sequencing and chromosome-scale assembly of the giantPleurodeles waltlgenome.</title>
        <authorList>
            <person name="Brown T."/>
            <person name="Elewa A."/>
            <person name="Iarovenko S."/>
            <person name="Subramanian E."/>
            <person name="Araus A.J."/>
            <person name="Petzold A."/>
            <person name="Susuki M."/>
            <person name="Suzuki K.-i.T."/>
            <person name="Hayashi T."/>
            <person name="Toyoda A."/>
            <person name="Oliveira C."/>
            <person name="Osipova E."/>
            <person name="Leigh N.D."/>
            <person name="Simon A."/>
            <person name="Yun M.H."/>
        </authorList>
    </citation>
    <scope>NUCLEOTIDE SEQUENCE</scope>
    <source>
        <strain evidence="2">20211129_DDA</strain>
        <tissue evidence="2">Liver</tissue>
    </source>
</reference>
<keyword evidence="3" id="KW-1185">Reference proteome</keyword>
<comment type="caution">
    <text evidence="2">The sequence shown here is derived from an EMBL/GenBank/DDBJ whole genome shotgun (WGS) entry which is preliminary data.</text>
</comment>
<feature type="region of interest" description="Disordered" evidence="1">
    <location>
        <begin position="51"/>
        <end position="70"/>
    </location>
</feature>
<organism evidence="2 3">
    <name type="scientific">Pleurodeles waltl</name>
    <name type="common">Iberian ribbed newt</name>
    <dbReference type="NCBI Taxonomy" id="8319"/>
    <lineage>
        <taxon>Eukaryota</taxon>
        <taxon>Metazoa</taxon>
        <taxon>Chordata</taxon>
        <taxon>Craniata</taxon>
        <taxon>Vertebrata</taxon>
        <taxon>Euteleostomi</taxon>
        <taxon>Amphibia</taxon>
        <taxon>Batrachia</taxon>
        <taxon>Caudata</taxon>
        <taxon>Salamandroidea</taxon>
        <taxon>Salamandridae</taxon>
        <taxon>Pleurodelinae</taxon>
        <taxon>Pleurodeles</taxon>
    </lineage>
</organism>
<proteinExistence type="predicted"/>
<accession>A0AAV7PEI9</accession>
<dbReference type="AlphaFoldDB" id="A0AAV7PEI9"/>
<gene>
    <name evidence="2" type="ORF">NDU88_003929</name>
</gene>
<evidence type="ECO:0000313" key="3">
    <source>
        <dbReference type="Proteomes" id="UP001066276"/>
    </source>
</evidence>
<evidence type="ECO:0000256" key="1">
    <source>
        <dbReference type="SAM" id="MobiDB-lite"/>
    </source>
</evidence>
<dbReference type="Proteomes" id="UP001066276">
    <property type="component" value="Chromosome 7"/>
</dbReference>
<protein>
    <submittedName>
        <fullName evidence="2">Uncharacterized protein</fullName>
    </submittedName>
</protein>
<name>A0AAV7PEI9_PLEWA</name>
<dbReference type="EMBL" id="JANPWB010000011">
    <property type="protein sequence ID" value="KAJ1125500.1"/>
    <property type="molecule type" value="Genomic_DNA"/>
</dbReference>
<sequence>MREGLGSAWGFSGRRLGWVAVDLKNVSAGDLTVMDSRLVLRRQHLGRRQIPVGAKEGNLRMTMTEELPTS</sequence>